<dbReference type="RefSeq" id="XP_030054138.1">
    <property type="nucleotide sequence ID" value="XM_030198278.1"/>
</dbReference>
<protein>
    <submittedName>
        <fullName evidence="11">Bridging integrator 2</fullName>
    </submittedName>
</protein>
<dbReference type="Gene3D" id="1.20.1270.60">
    <property type="entry name" value="Arfaptin homology (AH) domain/BAR domain"/>
    <property type="match status" value="1"/>
</dbReference>
<feature type="compositionally biased region" description="Polar residues" evidence="8">
    <location>
        <begin position="478"/>
        <end position="495"/>
    </location>
</feature>
<dbReference type="Pfam" id="PF21532">
    <property type="entry name" value="Bin2_C"/>
    <property type="match status" value="1"/>
</dbReference>
<feature type="region of interest" description="Disordered" evidence="8">
    <location>
        <begin position="429"/>
        <end position="596"/>
    </location>
</feature>
<dbReference type="GO" id="GO:0005737">
    <property type="term" value="C:cytoplasm"/>
    <property type="evidence" value="ECO:0007669"/>
    <property type="project" value="UniProtKB-SubCell"/>
</dbReference>
<feature type="coiled-coil region" evidence="7">
    <location>
        <begin position="148"/>
        <end position="175"/>
    </location>
</feature>
<dbReference type="FunCoup" id="A0A6P7XNL1">
    <property type="interactions" value="173"/>
</dbReference>
<keyword evidence="6" id="KW-0472">Membrane</keyword>
<feature type="region of interest" description="Disordered" evidence="8">
    <location>
        <begin position="356"/>
        <end position="397"/>
    </location>
</feature>
<evidence type="ECO:0000313" key="10">
    <source>
        <dbReference type="Proteomes" id="UP000515156"/>
    </source>
</evidence>
<evidence type="ECO:0000313" key="11">
    <source>
        <dbReference type="RefSeq" id="XP_030054138.1"/>
    </source>
</evidence>
<keyword evidence="5 7" id="KW-0175">Coiled coil</keyword>
<dbReference type="KEGG" id="muo:115466771"/>
<dbReference type="PRINTS" id="PR01251">
    <property type="entry name" value="AMPHIPHYSIN"/>
</dbReference>
<organism evidence="10 11">
    <name type="scientific">Microcaecilia unicolor</name>
    <dbReference type="NCBI Taxonomy" id="1415580"/>
    <lineage>
        <taxon>Eukaryota</taxon>
        <taxon>Metazoa</taxon>
        <taxon>Chordata</taxon>
        <taxon>Craniata</taxon>
        <taxon>Vertebrata</taxon>
        <taxon>Euteleostomi</taxon>
        <taxon>Amphibia</taxon>
        <taxon>Gymnophiona</taxon>
        <taxon>Siphonopidae</taxon>
        <taxon>Microcaecilia</taxon>
    </lineage>
</organism>
<keyword evidence="10" id="KW-1185">Reference proteome</keyword>
<evidence type="ECO:0000259" key="9">
    <source>
        <dbReference type="PROSITE" id="PS51021"/>
    </source>
</evidence>
<sequence>MAEAKAGGAGTFAKKVQKRIVRAQEKVLQKLGKTMETKDEHFELCADNFNKQQKEGIKLYQDLKTLLYASTRMHQSSKELSKTLQEIFQPYWDITDDLKSIVENNDLLWKDYEEKLSDQAVTIMQNYLDQFHEVKERIAKRARKLVDYDIARHNLEALQNAKKKDEIKIIKAVEEFNKAQTVFENLNRELREELPVLYNSRIACYVTIFQNISNLRDIFYKEMSKLNHDLYDMMSKLEKQHSNKVFVIKGVSNRRSLVISAPLSPSNILFAASENSLDQTPISPFAIRSDNDMNSFSTVKENIPISSKPSVTQNVAIEGTSDKETSEEKVMESTITSEANSLPMTEAELKVCVSEGNVRPPSNDASMAEDDDGETKTDSPKTNIEGNSEAKDSSCDHTTQMEVLSLDKHEDSVDVDVRAVLLKEGELTESQLCNETPPLQDKVDPGGSPQPQDLQDASSQSEKSRKLVEESITVEKAVQSSSSLTSNEASQSTEGVRSDPSAILMANSNKTQVTAIEGEYFQQSSNYEDTPSRDEGVEEIGHFPERIPNQVEPGSAEDSSSGDIKEESKQSPGFLYKEDGVLTGVKEQDWQEDSLL</sequence>
<feature type="compositionally biased region" description="Polar residues" evidence="8">
    <location>
        <begin position="449"/>
        <end position="461"/>
    </location>
</feature>
<name>A0A6P7XNL1_9AMPH</name>
<gene>
    <name evidence="11" type="primary">BIN2</name>
</gene>
<dbReference type="InParanoid" id="A0A6P7XNL1"/>
<keyword evidence="3" id="KW-0728">SH3 domain</keyword>
<evidence type="ECO:0000256" key="1">
    <source>
        <dbReference type="ARBA" id="ARBA00004308"/>
    </source>
</evidence>
<dbReference type="GO" id="GO:0005543">
    <property type="term" value="F:phospholipid binding"/>
    <property type="evidence" value="ECO:0007669"/>
    <property type="project" value="TreeGrafter"/>
</dbReference>
<dbReference type="Proteomes" id="UP000515156">
    <property type="component" value="Chromosome 3"/>
</dbReference>
<proteinExistence type="predicted"/>
<dbReference type="PANTHER" id="PTHR46514">
    <property type="entry name" value="AMPHIPHYSIN"/>
    <property type="match status" value="1"/>
</dbReference>
<dbReference type="InterPro" id="IPR003005">
    <property type="entry name" value="Amphiphysin"/>
</dbReference>
<accession>A0A6P7XNL1</accession>
<dbReference type="SUPFAM" id="SSF103657">
    <property type="entry name" value="BAR/IMD domain-like"/>
    <property type="match status" value="1"/>
</dbReference>
<evidence type="ECO:0000256" key="5">
    <source>
        <dbReference type="ARBA" id="ARBA00023054"/>
    </source>
</evidence>
<dbReference type="SMART" id="SM00721">
    <property type="entry name" value="BAR"/>
    <property type="match status" value="1"/>
</dbReference>
<comment type="subcellular location">
    <subcellularLocation>
        <location evidence="2">Cytoplasm</location>
    </subcellularLocation>
    <subcellularLocation>
        <location evidence="1">Endomembrane system</location>
    </subcellularLocation>
</comment>
<dbReference type="GeneID" id="115466771"/>
<evidence type="ECO:0000256" key="6">
    <source>
        <dbReference type="ARBA" id="ARBA00023136"/>
    </source>
</evidence>
<reference evidence="11" key="1">
    <citation type="submission" date="2025-08" db="UniProtKB">
        <authorList>
            <consortium name="RefSeq"/>
        </authorList>
    </citation>
    <scope>IDENTIFICATION</scope>
</reference>
<evidence type="ECO:0000256" key="8">
    <source>
        <dbReference type="SAM" id="MobiDB-lite"/>
    </source>
</evidence>
<dbReference type="Pfam" id="PF03114">
    <property type="entry name" value="BAR"/>
    <property type="match status" value="1"/>
</dbReference>
<dbReference type="CTD" id="51411"/>
<feature type="compositionally biased region" description="Basic and acidic residues" evidence="8">
    <location>
        <begin position="530"/>
        <end position="545"/>
    </location>
</feature>
<dbReference type="GO" id="GO:0006911">
    <property type="term" value="P:phagocytosis, engulfment"/>
    <property type="evidence" value="ECO:0007669"/>
    <property type="project" value="TreeGrafter"/>
</dbReference>
<evidence type="ECO:0000256" key="7">
    <source>
        <dbReference type="SAM" id="Coils"/>
    </source>
</evidence>
<evidence type="ECO:0000256" key="4">
    <source>
        <dbReference type="ARBA" id="ARBA00022490"/>
    </source>
</evidence>
<feature type="domain" description="BAR" evidence="9">
    <location>
        <begin position="27"/>
        <end position="243"/>
    </location>
</feature>
<dbReference type="InterPro" id="IPR048886">
    <property type="entry name" value="Bin2_C"/>
</dbReference>
<evidence type="ECO:0000256" key="3">
    <source>
        <dbReference type="ARBA" id="ARBA00022443"/>
    </source>
</evidence>
<keyword evidence="4" id="KW-0963">Cytoplasm</keyword>
<dbReference type="InterPro" id="IPR004148">
    <property type="entry name" value="BAR_dom"/>
</dbReference>
<feature type="compositionally biased region" description="Basic and acidic residues" evidence="8">
    <location>
        <begin position="320"/>
        <end position="331"/>
    </location>
</feature>
<dbReference type="InterPro" id="IPR027267">
    <property type="entry name" value="AH/BAR_dom_sf"/>
</dbReference>
<dbReference type="GO" id="GO:0002102">
    <property type="term" value="C:podosome"/>
    <property type="evidence" value="ECO:0007669"/>
    <property type="project" value="TreeGrafter"/>
</dbReference>
<dbReference type="GO" id="GO:0097320">
    <property type="term" value="P:plasma membrane tubulation"/>
    <property type="evidence" value="ECO:0007669"/>
    <property type="project" value="TreeGrafter"/>
</dbReference>
<dbReference type="FunFam" id="1.20.1270.60:FF:000013">
    <property type="entry name" value="Amphiphysin isoform 2"/>
    <property type="match status" value="1"/>
</dbReference>
<dbReference type="GO" id="GO:0071800">
    <property type="term" value="P:podosome assembly"/>
    <property type="evidence" value="ECO:0007669"/>
    <property type="project" value="TreeGrafter"/>
</dbReference>
<dbReference type="GO" id="GO:0012505">
    <property type="term" value="C:endomembrane system"/>
    <property type="evidence" value="ECO:0007669"/>
    <property type="project" value="UniProtKB-SubCell"/>
</dbReference>
<dbReference type="GO" id="GO:0001891">
    <property type="term" value="C:phagocytic cup"/>
    <property type="evidence" value="ECO:0007669"/>
    <property type="project" value="TreeGrafter"/>
</dbReference>
<dbReference type="AlphaFoldDB" id="A0A6P7XNL1"/>
<feature type="region of interest" description="Disordered" evidence="8">
    <location>
        <begin position="310"/>
        <end position="336"/>
    </location>
</feature>
<dbReference type="PROSITE" id="PS51021">
    <property type="entry name" value="BAR"/>
    <property type="match status" value="1"/>
</dbReference>
<evidence type="ECO:0000256" key="2">
    <source>
        <dbReference type="ARBA" id="ARBA00004496"/>
    </source>
</evidence>
<dbReference type="PANTHER" id="PTHR46514:SF1">
    <property type="entry name" value="BRIDGING INTEGRATOR 2"/>
    <property type="match status" value="1"/>
</dbReference>
<dbReference type="OrthoDB" id="446293at2759"/>